<evidence type="ECO:0000256" key="1">
    <source>
        <dbReference type="SAM" id="MobiDB-lite"/>
    </source>
</evidence>
<dbReference type="eggNOG" id="COG4425">
    <property type="taxonomic scope" value="Bacteria"/>
</dbReference>
<reference evidence="4 5" key="1">
    <citation type="journal article" date="2014" name="Genome Announc.">
        <title>Draft Genome Sequence of Lutibaculum baratangense Strain AMV1T, Isolated from a Mud Volcano in Andamans, India.</title>
        <authorList>
            <person name="Singh A."/>
            <person name="Sreenivas A."/>
            <person name="Sathyanarayana Reddy G."/>
            <person name="Pinnaka A.K."/>
            <person name="Shivaji S."/>
        </authorList>
    </citation>
    <scope>NUCLEOTIDE SEQUENCE [LARGE SCALE GENOMIC DNA]</scope>
    <source>
        <strain evidence="4 5">AMV1</strain>
    </source>
</reference>
<feature type="transmembrane region" description="Helical" evidence="2">
    <location>
        <begin position="85"/>
        <end position="107"/>
    </location>
</feature>
<dbReference type="AlphaFoldDB" id="V4TBI4"/>
<dbReference type="Proteomes" id="UP000017819">
    <property type="component" value="Unassembled WGS sequence"/>
</dbReference>
<keyword evidence="2" id="KW-0472">Membrane</keyword>
<gene>
    <name evidence="4" type="ORF">N177_2988</name>
</gene>
<feature type="compositionally biased region" description="Basic and acidic residues" evidence="1">
    <location>
        <begin position="196"/>
        <end position="209"/>
    </location>
</feature>
<proteinExistence type="predicted"/>
<keyword evidence="5" id="KW-1185">Reference proteome</keyword>
<feature type="transmembrane region" description="Helical" evidence="2">
    <location>
        <begin position="47"/>
        <end position="73"/>
    </location>
</feature>
<keyword evidence="2" id="KW-1133">Transmembrane helix</keyword>
<protein>
    <recommendedName>
        <fullName evidence="3">Alpha/beta-hydrolase N-terminal domain-containing protein</fullName>
    </recommendedName>
</protein>
<evidence type="ECO:0000256" key="2">
    <source>
        <dbReference type="SAM" id="Phobius"/>
    </source>
</evidence>
<dbReference type="EMBL" id="AWXZ01000038">
    <property type="protein sequence ID" value="ESR23758.1"/>
    <property type="molecule type" value="Genomic_DNA"/>
</dbReference>
<evidence type="ECO:0000313" key="4">
    <source>
        <dbReference type="EMBL" id="ESR23758.1"/>
    </source>
</evidence>
<dbReference type="PATRIC" id="fig|631454.5.peg.2952"/>
<sequence length="227" mass="24846">MLGTSMPRSAPARAPRVLGMAILPLLLGIFFFSASLTPSLIPRDWVVQGVFAGLVTAIGYMLGQFLLSLWRAIELPRLSGRAARIAHAVVAVPVLSMWLLAVVRAAHWQDTVRTRVGMEPAGEIYTLRVLTLAAVLFGICFVLGWLVQLAFDVLRRRLYRVMPERTAHRLHAVRLRPDRVLRSRIAVARPGVDARADRSRRVARDRVPAGRDAVPAGDGHGAVEGGA</sequence>
<feature type="compositionally biased region" description="Gly residues" evidence="1">
    <location>
        <begin position="218"/>
        <end position="227"/>
    </location>
</feature>
<comment type="caution">
    <text evidence="4">The sequence shown here is derived from an EMBL/GenBank/DDBJ whole genome shotgun (WGS) entry which is preliminary data.</text>
</comment>
<evidence type="ECO:0000313" key="5">
    <source>
        <dbReference type="Proteomes" id="UP000017819"/>
    </source>
</evidence>
<keyword evidence="2" id="KW-0812">Transmembrane</keyword>
<dbReference type="Pfam" id="PF15420">
    <property type="entry name" value="Abhydrolase_9_N"/>
    <property type="match status" value="1"/>
</dbReference>
<feature type="region of interest" description="Disordered" evidence="1">
    <location>
        <begin position="196"/>
        <end position="227"/>
    </location>
</feature>
<evidence type="ECO:0000259" key="3">
    <source>
        <dbReference type="Pfam" id="PF15420"/>
    </source>
</evidence>
<feature type="transmembrane region" description="Helical" evidence="2">
    <location>
        <begin position="21"/>
        <end position="41"/>
    </location>
</feature>
<accession>V4TBI4</accession>
<organism evidence="4 5">
    <name type="scientific">Lutibaculum baratangense AMV1</name>
    <dbReference type="NCBI Taxonomy" id="631454"/>
    <lineage>
        <taxon>Bacteria</taxon>
        <taxon>Pseudomonadati</taxon>
        <taxon>Pseudomonadota</taxon>
        <taxon>Alphaproteobacteria</taxon>
        <taxon>Hyphomicrobiales</taxon>
        <taxon>Tepidamorphaceae</taxon>
        <taxon>Lutibaculum</taxon>
    </lineage>
</organism>
<feature type="transmembrane region" description="Helical" evidence="2">
    <location>
        <begin position="127"/>
        <end position="151"/>
    </location>
</feature>
<name>V4TBI4_9HYPH</name>
<feature type="domain" description="Alpha/beta-hydrolase N-terminal" evidence="3">
    <location>
        <begin position="36"/>
        <end position="173"/>
    </location>
</feature>
<dbReference type="InterPro" id="IPR027788">
    <property type="entry name" value="Alpha/beta-hydrolase_N_dom"/>
</dbReference>